<feature type="compositionally biased region" description="Polar residues" evidence="6">
    <location>
        <begin position="1374"/>
        <end position="1386"/>
    </location>
</feature>
<feature type="compositionally biased region" description="Basic and acidic residues" evidence="6">
    <location>
        <begin position="1567"/>
        <end position="1579"/>
    </location>
</feature>
<feature type="compositionally biased region" description="Polar residues" evidence="6">
    <location>
        <begin position="1547"/>
        <end position="1564"/>
    </location>
</feature>
<feature type="compositionally biased region" description="Basic and acidic residues" evidence="6">
    <location>
        <begin position="612"/>
        <end position="646"/>
    </location>
</feature>
<evidence type="ECO:0000313" key="9">
    <source>
        <dbReference type="Proteomes" id="UP000785200"/>
    </source>
</evidence>
<evidence type="ECO:0000256" key="1">
    <source>
        <dbReference type="ARBA" id="ARBA00004123"/>
    </source>
</evidence>
<dbReference type="Proteomes" id="UP000785200">
    <property type="component" value="Unassembled WGS sequence"/>
</dbReference>
<dbReference type="InterPro" id="IPR019437">
    <property type="entry name" value="TPP1/Est3"/>
</dbReference>
<protein>
    <recommendedName>
        <fullName evidence="7">Shelterin complex subunit TPP1/Est3 domain-containing protein</fullName>
    </recommendedName>
</protein>
<feature type="compositionally biased region" description="Acidic residues" evidence="6">
    <location>
        <begin position="577"/>
        <end position="586"/>
    </location>
</feature>
<evidence type="ECO:0000256" key="6">
    <source>
        <dbReference type="SAM" id="MobiDB-lite"/>
    </source>
</evidence>
<feature type="compositionally biased region" description="Basic and acidic residues" evidence="6">
    <location>
        <begin position="689"/>
        <end position="698"/>
    </location>
</feature>
<feature type="compositionally biased region" description="Low complexity" evidence="6">
    <location>
        <begin position="1513"/>
        <end position="1527"/>
    </location>
</feature>
<dbReference type="GO" id="GO:0042162">
    <property type="term" value="F:telomeric DNA binding"/>
    <property type="evidence" value="ECO:0007669"/>
    <property type="project" value="InterPro"/>
</dbReference>
<reference evidence="8" key="1">
    <citation type="submission" date="2019-07" db="EMBL/GenBank/DDBJ databases">
        <title>Hyphodiscus hymeniophilus genome sequencing and assembly.</title>
        <authorList>
            <person name="Kramer G."/>
            <person name="Nodwell J."/>
        </authorList>
    </citation>
    <scope>NUCLEOTIDE SEQUENCE</scope>
    <source>
        <strain evidence="8">ATCC 34498</strain>
    </source>
</reference>
<feature type="region of interest" description="Disordered" evidence="6">
    <location>
        <begin position="1452"/>
        <end position="1586"/>
    </location>
</feature>
<evidence type="ECO:0000256" key="3">
    <source>
        <dbReference type="ARBA" id="ARBA00022454"/>
    </source>
</evidence>
<feature type="compositionally biased region" description="Polar residues" evidence="6">
    <location>
        <begin position="750"/>
        <end position="779"/>
    </location>
</feature>
<dbReference type="EMBL" id="VNKQ01000018">
    <property type="protein sequence ID" value="KAG0645444.1"/>
    <property type="molecule type" value="Genomic_DNA"/>
</dbReference>
<dbReference type="GO" id="GO:0000781">
    <property type="term" value="C:chromosome, telomeric region"/>
    <property type="evidence" value="ECO:0007669"/>
    <property type="project" value="UniProtKB-SubCell"/>
</dbReference>
<name>A0A9P6SK59_9HELO</name>
<feature type="region of interest" description="Disordered" evidence="6">
    <location>
        <begin position="851"/>
        <end position="873"/>
    </location>
</feature>
<evidence type="ECO:0000256" key="5">
    <source>
        <dbReference type="ARBA" id="ARBA00023242"/>
    </source>
</evidence>
<feature type="region of interest" description="Disordered" evidence="6">
    <location>
        <begin position="421"/>
        <end position="798"/>
    </location>
</feature>
<sequence length="1586" mass="174614">MSSMMKNWIAPAVLDEFSSALATLKSQYTAGETLQKYPYDCSPTAVSVHLKRPGRVQLIEYNGRSHDAFDVTLSDGTTKIRAAFTVECAAEFGGIRDAVQSTIGGVLGISECYLTYKPNSSPSESLTFRVTKFQKLGSVGERTFGAPTEIEKQESIWDVLTQLDSIISGSETNDEHVLDDALDIQSQAGDITDGERSPIASITTQTAFATQVVAREIGIDFNAAVRVPQGPDLLSLLNLPRQTAAISGSRAGLSSATTRKTTANAIKILQPVPETRKAQISSRLDAKANSQSSVPSNDSKEVALPSEDLELLTVSAFMPDDSEKENSQETQKERSSKPTPVNRPVEDAAQRDVSDFFMARTSYETLFEGMKRVPRRYVQIPRNQQALLASADSWWQPENSSRASYANLPPEVTHELISFTERNPHGGRTHDNERPECSATGSDQGEEEEVSEDDAQIVETAEQDDSQPEEFEELDNDSESAISWAESYYDDLGPSRPQAAAGPPSENISSDVVDLAEIDAPSTTPDPPTGQTANPPSPSYIKRHTSSRLRPRNFDFPSSSPGDEEELEMAVPYAIDDVLDEEDDGIGQEQETSQELPSTASGHQPVIQVEQTPDHNVPREARALRSAEQHDPKRQKRTFENARNMDGHVSSDPIPATFNDSSQECLSCAERGQPTTSDRHSGLIIYTAEEQRSGSQEEDHADEAIEEDKTPEEQLFTELRSSQLARHGAGHSSLVSTPGRSLRSPIQAITRRNSSQIVSPLSRLPQQLTSYSPHTALSETRSDAERLSSEQSDHLQQRGHVELELDVAEFIPPKIHKSLNIEASQTQPDFKNTEDLVRAARRTFHQNNSMLAAESPSSQFASSPPLSPTKESEFRDTNYLAKAGYQDLHQSYSSPTEDPPVVQIVQSQPISPEIGQASSVRPSDNPICSQGESLVYSSILDRQGETVLGTHKLEGTLAADSSEPSIPAILTSPLSPTNFKAEVGISGPLDELILTRSSQSSRRMGIQQEKIIDILSLSSDSDDENLGDGGEQVQVLATITPNERSADSQEMADTRDLTHKEDIANSIVDQQRRSCPPKTDFDNFKSIYPSYKGKEKNFVWALVYIEWLVETKGTYFLRASLWDDFIRFLAEEYLEHIQAARRTRDKMMTGFEHFNMMDKPPMFQQQVMTPKTLKRFLSTLDPAQLDKIRLLFSKVTPPADLSKSHLSHGSSSIASDNPQSDQTRKNGTRRVSIHTTEFSEPGTAPESEPRPSQRFERVFAKRPFFETPSQLQPTKKPRLLRTPKNHEGDFVIPHTSTGRRSLPWHQSDEKSAPTTLDRPSMTAPTFSSRIRTTSVTFDTKQKSTTSNSPNDVPISPFLGDDKRRSRKFDIGHTPSRSNQRSTTSGDIDSLGSPILGKTTPKTRSLNINDIRVGSIGASALFKKPSAPVSKAALLQHSGLVESKADKVEGWLDDTKPESSRASTPSVAPRNILPRNDSIKRKRNSGLELLKMQPSGSPATTRPALQPVTRPIASSSSSRVSNTSIGTSALKKPPSYREFLAKKRRESGQMSKPSTPDSKATSVSGSGKRVERRSVEHAEPETQAWGV</sequence>
<feature type="compositionally biased region" description="Basic and acidic residues" evidence="6">
    <location>
        <begin position="1359"/>
        <end position="1370"/>
    </location>
</feature>
<feature type="compositionally biased region" description="Polar residues" evidence="6">
    <location>
        <begin position="851"/>
        <end position="864"/>
    </location>
</feature>
<evidence type="ECO:0000259" key="7">
    <source>
        <dbReference type="Pfam" id="PF10341"/>
    </source>
</evidence>
<feature type="compositionally biased region" description="Acidic residues" evidence="6">
    <location>
        <begin position="444"/>
        <end position="478"/>
    </location>
</feature>
<evidence type="ECO:0000256" key="2">
    <source>
        <dbReference type="ARBA" id="ARBA00004574"/>
    </source>
</evidence>
<organism evidence="8 9">
    <name type="scientific">Hyphodiscus hymeniophilus</name>
    <dbReference type="NCBI Taxonomy" id="353542"/>
    <lineage>
        <taxon>Eukaryota</taxon>
        <taxon>Fungi</taxon>
        <taxon>Dikarya</taxon>
        <taxon>Ascomycota</taxon>
        <taxon>Pezizomycotina</taxon>
        <taxon>Leotiomycetes</taxon>
        <taxon>Helotiales</taxon>
        <taxon>Hyphodiscaceae</taxon>
        <taxon>Hyphodiscus</taxon>
    </lineage>
</organism>
<accession>A0A9P6SK59</accession>
<dbReference type="GO" id="GO:0007004">
    <property type="term" value="P:telomere maintenance via telomerase"/>
    <property type="evidence" value="ECO:0007669"/>
    <property type="project" value="InterPro"/>
</dbReference>
<feature type="region of interest" description="Disordered" evidence="6">
    <location>
        <begin position="1202"/>
        <end position="1401"/>
    </location>
</feature>
<keyword evidence="9" id="KW-1185">Reference proteome</keyword>
<gene>
    <name evidence="8" type="ORF">D0Z07_8498</name>
</gene>
<feature type="compositionally biased region" description="Polar residues" evidence="6">
    <location>
        <begin position="593"/>
        <end position="602"/>
    </location>
</feature>
<dbReference type="OrthoDB" id="3538943at2759"/>
<feature type="compositionally biased region" description="Polar residues" evidence="6">
    <location>
        <begin position="278"/>
        <end position="297"/>
    </location>
</feature>
<feature type="region of interest" description="Disordered" evidence="6">
    <location>
        <begin position="317"/>
        <end position="349"/>
    </location>
</feature>
<feature type="compositionally biased region" description="Basic and acidic residues" evidence="6">
    <location>
        <begin position="780"/>
        <end position="798"/>
    </location>
</feature>
<feature type="compositionally biased region" description="Basic residues" evidence="6">
    <location>
        <begin position="541"/>
        <end position="551"/>
    </location>
</feature>
<evidence type="ECO:0000256" key="4">
    <source>
        <dbReference type="ARBA" id="ARBA00022895"/>
    </source>
</evidence>
<feature type="compositionally biased region" description="Polar residues" evidence="6">
    <location>
        <begin position="1322"/>
        <end position="1350"/>
    </location>
</feature>
<keyword evidence="3" id="KW-0158">Chromosome</keyword>
<dbReference type="GO" id="GO:0005697">
    <property type="term" value="C:telomerase holoenzyme complex"/>
    <property type="evidence" value="ECO:0007669"/>
    <property type="project" value="InterPro"/>
</dbReference>
<feature type="compositionally biased region" description="Basic and acidic residues" evidence="6">
    <location>
        <begin position="324"/>
        <end position="336"/>
    </location>
</feature>
<evidence type="ECO:0000313" key="8">
    <source>
        <dbReference type="EMBL" id="KAG0645444.1"/>
    </source>
</evidence>
<feature type="domain" description="Shelterin complex subunit TPP1/Est3" evidence="7">
    <location>
        <begin position="5"/>
        <end position="139"/>
    </location>
</feature>
<comment type="caution">
    <text evidence="8">The sequence shown here is derived from an EMBL/GenBank/DDBJ whole genome shotgun (WGS) entry which is preliminary data.</text>
</comment>
<feature type="compositionally biased region" description="Basic and acidic residues" evidence="6">
    <location>
        <begin position="1247"/>
        <end position="1259"/>
    </location>
</feature>
<keyword evidence="4" id="KW-0779">Telomere</keyword>
<feature type="region of interest" description="Disordered" evidence="6">
    <location>
        <begin position="277"/>
        <end position="305"/>
    </location>
</feature>
<feature type="compositionally biased region" description="Basic and acidic residues" evidence="6">
    <location>
        <begin position="422"/>
        <end position="436"/>
    </location>
</feature>
<dbReference type="Pfam" id="PF10341">
    <property type="entry name" value="TPP1"/>
    <property type="match status" value="1"/>
</dbReference>
<proteinExistence type="predicted"/>
<comment type="subcellular location">
    <subcellularLocation>
        <location evidence="2">Chromosome</location>
        <location evidence="2">Telomere</location>
    </subcellularLocation>
    <subcellularLocation>
        <location evidence="1">Nucleus</location>
    </subcellularLocation>
</comment>
<keyword evidence="5" id="KW-0539">Nucleus</keyword>